<sequence>EEGDLCGAGDRGGGARRGPGGAGAEHDSALHRGATRPGRARGRRGRRAGPGGRVRDHGGVPAHSALRDLRRVEQLRLRRGRRRHHRPGLRLQVGRLRAGRARDAGHRRRHLQPVLPARRPLPGRRDRAGGGPGRLLPGRAEPLADPDGALPHHQRPRLRDPRRGAQPPLL</sequence>
<feature type="compositionally biased region" description="Basic and acidic residues" evidence="1">
    <location>
        <begin position="65"/>
        <end position="76"/>
    </location>
</feature>
<dbReference type="EMBL" id="CADCTV010000853">
    <property type="protein sequence ID" value="CAA9365693.1"/>
    <property type="molecule type" value="Genomic_DNA"/>
</dbReference>
<dbReference type="AlphaFoldDB" id="A0A6J4MQ56"/>
<feature type="compositionally biased region" description="Gly residues" evidence="1">
    <location>
        <begin position="9"/>
        <end position="23"/>
    </location>
</feature>
<organism evidence="2">
    <name type="scientific">uncultured Gemmatimonadota bacterium</name>
    <dbReference type="NCBI Taxonomy" id="203437"/>
    <lineage>
        <taxon>Bacteria</taxon>
        <taxon>Pseudomonadati</taxon>
        <taxon>Gemmatimonadota</taxon>
        <taxon>environmental samples</taxon>
    </lineage>
</organism>
<accession>A0A6J4MQ56</accession>
<feature type="region of interest" description="Disordered" evidence="1">
    <location>
        <begin position="1"/>
        <end position="170"/>
    </location>
</feature>
<evidence type="ECO:0000256" key="1">
    <source>
        <dbReference type="SAM" id="MobiDB-lite"/>
    </source>
</evidence>
<feature type="non-terminal residue" evidence="2">
    <location>
        <position position="170"/>
    </location>
</feature>
<evidence type="ECO:0000313" key="2">
    <source>
        <dbReference type="EMBL" id="CAA9365693.1"/>
    </source>
</evidence>
<protein>
    <submittedName>
        <fullName evidence="2">Uncharacterized protein</fullName>
    </submittedName>
</protein>
<gene>
    <name evidence="2" type="ORF">AVDCRST_MAG89-4073</name>
</gene>
<name>A0A6J4MQ56_9BACT</name>
<proteinExistence type="predicted"/>
<feature type="non-terminal residue" evidence="2">
    <location>
        <position position="1"/>
    </location>
</feature>
<feature type="compositionally biased region" description="Basic residues" evidence="1">
    <location>
        <begin position="77"/>
        <end position="88"/>
    </location>
</feature>
<feature type="compositionally biased region" description="Basic residues" evidence="1">
    <location>
        <begin position="38"/>
        <end position="47"/>
    </location>
</feature>
<feature type="compositionally biased region" description="Low complexity" evidence="1">
    <location>
        <begin position="134"/>
        <end position="143"/>
    </location>
</feature>
<reference evidence="2" key="1">
    <citation type="submission" date="2020-02" db="EMBL/GenBank/DDBJ databases">
        <authorList>
            <person name="Meier V. D."/>
        </authorList>
    </citation>
    <scope>NUCLEOTIDE SEQUENCE</scope>
    <source>
        <strain evidence="2">AVDCRST_MAG89</strain>
    </source>
</reference>